<evidence type="ECO:0008006" key="4">
    <source>
        <dbReference type="Google" id="ProtNLM"/>
    </source>
</evidence>
<dbReference type="RefSeq" id="WP_127705652.1">
    <property type="nucleotide sequence ID" value="NZ_SACO01000001.1"/>
</dbReference>
<reference evidence="2 3" key="1">
    <citation type="submission" date="2019-01" db="EMBL/GenBank/DDBJ databases">
        <authorList>
            <person name="Chen W.-M."/>
        </authorList>
    </citation>
    <scope>NUCLEOTIDE SEQUENCE [LARGE SCALE GENOMIC DNA]</scope>
    <source>
        <strain evidence="2 3">FSY-9</strain>
    </source>
</reference>
<feature type="chain" id="PRO_5018691272" description="DUF3108 domain-containing protein" evidence="1">
    <location>
        <begin position="20"/>
        <end position="95"/>
    </location>
</feature>
<accession>A0A3S2UXP8</accession>
<keyword evidence="1" id="KW-0732">Signal</keyword>
<evidence type="ECO:0000313" key="3">
    <source>
        <dbReference type="Proteomes" id="UP000282837"/>
    </source>
</evidence>
<proteinExistence type="predicted"/>
<dbReference type="EMBL" id="SACO01000001">
    <property type="protein sequence ID" value="RVU07882.1"/>
    <property type="molecule type" value="Genomic_DNA"/>
</dbReference>
<keyword evidence="3" id="KW-1185">Reference proteome</keyword>
<dbReference type="Proteomes" id="UP000282837">
    <property type="component" value="Unassembled WGS sequence"/>
</dbReference>
<protein>
    <recommendedName>
        <fullName evidence="4">DUF3108 domain-containing protein</fullName>
    </recommendedName>
</protein>
<sequence>MFKTVIAAAALLLPVAAFAEEAPKQSFVYQGVTYTYTSEMQNGTKILRGSAYNGKVPFELKVTKAGVTGTFNRAPVSFDLHEVEHIEGKSVVEGQ</sequence>
<feature type="signal peptide" evidence="1">
    <location>
        <begin position="1"/>
        <end position="19"/>
    </location>
</feature>
<comment type="caution">
    <text evidence="2">The sequence shown here is derived from an EMBL/GenBank/DDBJ whole genome shotgun (WGS) entry which is preliminary data.</text>
</comment>
<dbReference type="OrthoDB" id="7433354at2"/>
<organism evidence="2 3">
    <name type="scientific">Novosphingobium umbonatum</name>
    <dbReference type="NCBI Taxonomy" id="1908524"/>
    <lineage>
        <taxon>Bacteria</taxon>
        <taxon>Pseudomonadati</taxon>
        <taxon>Pseudomonadota</taxon>
        <taxon>Alphaproteobacteria</taxon>
        <taxon>Sphingomonadales</taxon>
        <taxon>Sphingomonadaceae</taxon>
        <taxon>Novosphingobium</taxon>
    </lineage>
</organism>
<gene>
    <name evidence="2" type="ORF">EOE18_02055</name>
</gene>
<evidence type="ECO:0000313" key="2">
    <source>
        <dbReference type="EMBL" id="RVU07882.1"/>
    </source>
</evidence>
<evidence type="ECO:0000256" key="1">
    <source>
        <dbReference type="SAM" id="SignalP"/>
    </source>
</evidence>
<dbReference type="AlphaFoldDB" id="A0A3S2UXP8"/>
<name>A0A3S2UXP8_9SPHN</name>